<dbReference type="GO" id="GO:0000287">
    <property type="term" value="F:magnesium ion binding"/>
    <property type="evidence" value="ECO:0007669"/>
    <property type="project" value="UniProtKB-UniRule"/>
</dbReference>
<evidence type="ECO:0000256" key="9">
    <source>
        <dbReference type="ARBA" id="ARBA00022842"/>
    </source>
</evidence>
<dbReference type="GO" id="GO:0005524">
    <property type="term" value="F:ATP binding"/>
    <property type="evidence" value="ECO:0007669"/>
    <property type="project" value="UniProtKB-UniRule"/>
</dbReference>
<dbReference type="NCBIfam" id="TIGR00694">
    <property type="entry name" value="thiM"/>
    <property type="match status" value="1"/>
</dbReference>
<comment type="function">
    <text evidence="11">Catalyzes the phosphorylation of the hydroxyl group of 4-methyl-5-beta-hydroxyethylthiazole (THZ).</text>
</comment>
<evidence type="ECO:0000256" key="3">
    <source>
        <dbReference type="ARBA" id="ARBA00004868"/>
    </source>
</evidence>
<dbReference type="HAMAP" id="MF_00228">
    <property type="entry name" value="Thz_kinase"/>
    <property type="match status" value="1"/>
</dbReference>
<dbReference type="EMBL" id="CP059066">
    <property type="protein sequence ID" value="QSQ09362.1"/>
    <property type="molecule type" value="Genomic_DNA"/>
</dbReference>
<protein>
    <recommendedName>
        <fullName evidence="11">Hydroxyethylthiazole kinase</fullName>
        <ecNumber evidence="11">2.7.1.50</ecNumber>
    </recommendedName>
    <alternativeName>
        <fullName evidence="11">4-methyl-5-beta-hydroxyethylthiazole kinase</fullName>
        <shortName evidence="11">TH kinase</shortName>
        <shortName evidence="11">Thz kinase</shortName>
    </alternativeName>
</protein>
<feature type="binding site" evidence="11">
    <location>
        <position position="193"/>
    </location>
    <ligand>
        <name>substrate</name>
    </ligand>
</feature>
<reference evidence="12" key="1">
    <citation type="submission" date="2020-07" db="EMBL/GenBank/DDBJ databases">
        <title>Koleobacter methoxysyntrophicus gen. nov., sp. nov., a novel anaerobic bacterium isolated from deep subsurface oil field and proposal of Koleobacterales ord. nov. in the phylum Firmicutes.</title>
        <authorList>
            <person name="Sakamoto S."/>
            <person name="Tamaki H."/>
        </authorList>
    </citation>
    <scope>NUCLEOTIDE SEQUENCE</scope>
    <source>
        <strain evidence="12">NRmbB1</strain>
    </source>
</reference>
<dbReference type="SUPFAM" id="SSF53613">
    <property type="entry name" value="Ribokinase-like"/>
    <property type="match status" value="1"/>
</dbReference>
<dbReference type="InterPro" id="IPR000417">
    <property type="entry name" value="Hyethyz_kinase"/>
</dbReference>
<dbReference type="Proteomes" id="UP000662904">
    <property type="component" value="Chromosome"/>
</dbReference>
<organism evidence="12 13">
    <name type="scientific">Koleobacter methoxysyntrophicus</name>
    <dbReference type="NCBI Taxonomy" id="2751313"/>
    <lineage>
        <taxon>Bacteria</taxon>
        <taxon>Bacillati</taxon>
        <taxon>Bacillota</taxon>
        <taxon>Clostridia</taxon>
        <taxon>Koleobacterales</taxon>
        <taxon>Koleobacteraceae</taxon>
        <taxon>Koleobacter</taxon>
    </lineage>
</organism>
<evidence type="ECO:0000256" key="5">
    <source>
        <dbReference type="ARBA" id="ARBA00022723"/>
    </source>
</evidence>
<dbReference type="InterPro" id="IPR029056">
    <property type="entry name" value="Ribokinase-like"/>
</dbReference>
<dbReference type="UniPathway" id="UPA00060">
    <property type="reaction ID" value="UER00139"/>
</dbReference>
<dbReference type="AlphaFoldDB" id="A0A8A0RNA5"/>
<feature type="binding site" evidence="11">
    <location>
        <position position="166"/>
    </location>
    <ligand>
        <name>ATP</name>
        <dbReference type="ChEBI" id="CHEBI:30616"/>
    </ligand>
</feature>
<keyword evidence="7 11" id="KW-0418">Kinase</keyword>
<keyword evidence="5 11" id="KW-0479">Metal-binding</keyword>
<evidence type="ECO:0000256" key="6">
    <source>
        <dbReference type="ARBA" id="ARBA00022741"/>
    </source>
</evidence>
<dbReference type="GO" id="GO:0004417">
    <property type="term" value="F:hydroxyethylthiazole kinase activity"/>
    <property type="evidence" value="ECO:0007669"/>
    <property type="project" value="UniProtKB-UniRule"/>
</dbReference>
<comment type="similarity">
    <text evidence="11">Belongs to the Thz kinase family.</text>
</comment>
<name>A0A8A0RNA5_9FIRM</name>
<dbReference type="RefSeq" id="WP_206706721.1">
    <property type="nucleotide sequence ID" value="NZ_CP059066.1"/>
</dbReference>
<evidence type="ECO:0000256" key="1">
    <source>
        <dbReference type="ARBA" id="ARBA00001771"/>
    </source>
</evidence>
<dbReference type="Pfam" id="PF02110">
    <property type="entry name" value="HK"/>
    <property type="match status" value="1"/>
</dbReference>
<keyword evidence="8 11" id="KW-0067">ATP-binding</keyword>
<feature type="binding site" evidence="11">
    <location>
        <position position="44"/>
    </location>
    <ligand>
        <name>substrate</name>
    </ligand>
</feature>
<evidence type="ECO:0000256" key="11">
    <source>
        <dbReference type="HAMAP-Rule" id="MF_00228"/>
    </source>
</evidence>
<feature type="binding site" evidence="11">
    <location>
        <position position="120"/>
    </location>
    <ligand>
        <name>ATP</name>
        <dbReference type="ChEBI" id="CHEBI:30616"/>
    </ligand>
</feature>
<proteinExistence type="inferred from homology"/>
<dbReference type="EC" id="2.7.1.50" evidence="11"/>
<evidence type="ECO:0000313" key="13">
    <source>
        <dbReference type="Proteomes" id="UP000662904"/>
    </source>
</evidence>
<evidence type="ECO:0000256" key="10">
    <source>
        <dbReference type="ARBA" id="ARBA00022977"/>
    </source>
</evidence>
<evidence type="ECO:0000256" key="8">
    <source>
        <dbReference type="ARBA" id="ARBA00022840"/>
    </source>
</evidence>
<comment type="cofactor">
    <cofactor evidence="2 11">
        <name>Mg(2+)</name>
        <dbReference type="ChEBI" id="CHEBI:18420"/>
    </cofactor>
</comment>
<comment type="pathway">
    <text evidence="3 11">Cofactor biosynthesis; thiamine diphosphate biosynthesis; 4-methyl-5-(2-phosphoethyl)-thiazole from 5-(2-hydroxyethyl)-4-methylthiazole: step 1/1.</text>
</comment>
<evidence type="ECO:0000256" key="7">
    <source>
        <dbReference type="ARBA" id="ARBA00022777"/>
    </source>
</evidence>
<evidence type="ECO:0000256" key="2">
    <source>
        <dbReference type="ARBA" id="ARBA00001946"/>
    </source>
</evidence>
<keyword evidence="9 11" id="KW-0460">Magnesium</keyword>
<dbReference type="PIRSF" id="PIRSF000513">
    <property type="entry name" value="Thz_kinase"/>
    <property type="match status" value="1"/>
</dbReference>
<evidence type="ECO:0000256" key="4">
    <source>
        <dbReference type="ARBA" id="ARBA00022679"/>
    </source>
</evidence>
<gene>
    <name evidence="11 12" type="primary">thiM</name>
    <name evidence="12" type="ORF">H0A61_01723</name>
</gene>
<dbReference type="CDD" id="cd01170">
    <property type="entry name" value="THZ_kinase"/>
    <property type="match status" value="1"/>
</dbReference>
<dbReference type="NCBIfam" id="NF006830">
    <property type="entry name" value="PRK09355.1"/>
    <property type="match status" value="1"/>
</dbReference>
<evidence type="ECO:0000313" key="12">
    <source>
        <dbReference type="EMBL" id="QSQ09362.1"/>
    </source>
</evidence>
<keyword evidence="4 11" id="KW-0808">Transferase</keyword>
<keyword evidence="10 11" id="KW-0784">Thiamine biosynthesis</keyword>
<accession>A0A8A0RNA5</accession>
<keyword evidence="13" id="KW-1185">Reference proteome</keyword>
<keyword evidence="6 11" id="KW-0547">Nucleotide-binding</keyword>
<dbReference type="KEGG" id="kme:H0A61_01723"/>
<dbReference type="GO" id="GO:0009228">
    <property type="term" value="P:thiamine biosynthetic process"/>
    <property type="evidence" value="ECO:0007669"/>
    <property type="project" value="UniProtKB-KW"/>
</dbReference>
<dbReference type="PRINTS" id="PR01099">
    <property type="entry name" value="HYETHTZKNASE"/>
</dbReference>
<sequence>MTKELWGIIKKIRTRKPLIQAITNYVTINDCANILLGIGASPAMCEAKDEVEDFIELADSLYINIGTLTREQKEAICLAVKKASRLKKPVVIDPVGVGALYTRKTFILKLLEEYEISIIKGNSGEIKSLAGMDANVKGVDSMDDGPDAVDACKALAKKFNTVAAATGKTDIISDGNRTIRIKNGSPMLTMVTGVGCMVGAIAAAAAAVENDFLKAAASAVLSMGIAGDIAAEEIEENPAPGTYRVKLFDNIYSLTEDKFVKRSKIEWE</sequence>
<dbReference type="GO" id="GO:0009229">
    <property type="term" value="P:thiamine diphosphate biosynthetic process"/>
    <property type="evidence" value="ECO:0007669"/>
    <property type="project" value="UniProtKB-UniRule"/>
</dbReference>
<dbReference type="Gene3D" id="3.40.1190.20">
    <property type="match status" value="1"/>
</dbReference>
<comment type="catalytic activity">
    <reaction evidence="1 11">
        <text>5-(2-hydroxyethyl)-4-methylthiazole + ATP = 4-methyl-5-(2-phosphooxyethyl)-thiazole + ADP + H(+)</text>
        <dbReference type="Rhea" id="RHEA:24212"/>
        <dbReference type="ChEBI" id="CHEBI:15378"/>
        <dbReference type="ChEBI" id="CHEBI:17957"/>
        <dbReference type="ChEBI" id="CHEBI:30616"/>
        <dbReference type="ChEBI" id="CHEBI:58296"/>
        <dbReference type="ChEBI" id="CHEBI:456216"/>
        <dbReference type="EC" id="2.7.1.50"/>
    </reaction>
</comment>